<comment type="caution">
    <text evidence="2">The sequence shown here is derived from an EMBL/GenBank/DDBJ whole genome shotgun (WGS) entry which is preliminary data.</text>
</comment>
<feature type="domain" description="Helix-turn-helix" evidence="1">
    <location>
        <begin position="6"/>
        <end position="53"/>
    </location>
</feature>
<evidence type="ECO:0000313" key="2">
    <source>
        <dbReference type="EMBL" id="MBC5725481.1"/>
    </source>
</evidence>
<sequence>MSEKDFLTVADVARELGLTARTVRRLFSTGKLRGKKIAGKYIITRDALKRYIDAA</sequence>
<evidence type="ECO:0000313" key="3">
    <source>
        <dbReference type="Proteomes" id="UP000606499"/>
    </source>
</evidence>
<evidence type="ECO:0000259" key="1">
    <source>
        <dbReference type="Pfam" id="PF12728"/>
    </source>
</evidence>
<protein>
    <submittedName>
        <fullName evidence="2">Helix-turn-helix domain-containing protein</fullName>
    </submittedName>
</protein>
<dbReference type="EMBL" id="JACOPL010000007">
    <property type="protein sequence ID" value="MBC5725481.1"/>
    <property type="molecule type" value="Genomic_DNA"/>
</dbReference>
<dbReference type="NCBIfam" id="TIGR01764">
    <property type="entry name" value="excise"/>
    <property type="match status" value="1"/>
</dbReference>
<dbReference type="SUPFAM" id="SSF46955">
    <property type="entry name" value="Putative DNA-binding domain"/>
    <property type="match status" value="1"/>
</dbReference>
<gene>
    <name evidence="2" type="ORF">H8S45_08430</name>
</gene>
<keyword evidence="3" id="KW-1185">Reference proteome</keyword>
<proteinExistence type="predicted"/>
<dbReference type="AlphaFoldDB" id="A0A923LW37"/>
<name>A0A923LW37_9FIRM</name>
<dbReference type="InterPro" id="IPR009061">
    <property type="entry name" value="DNA-bd_dom_put_sf"/>
</dbReference>
<dbReference type="Pfam" id="PF12728">
    <property type="entry name" value="HTH_17"/>
    <property type="match status" value="1"/>
</dbReference>
<dbReference type="InterPro" id="IPR041657">
    <property type="entry name" value="HTH_17"/>
</dbReference>
<organism evidence="2 3">
    <name type="scientific">Agathobaculum faecis</name>
    <dbReference type="NCBI Taxonomy" id="2763013"/>
    <lineage>
        <taxon>Bacteria</taxon>
        <taxon>Bacillati</taxon>
        <taxon>Bacillota</taxon>
        <taxon>Clostridia</taxon>
        <taxon>Eubacteriales</taxon>
        <taxon>Butyricicoccaceae</taxon>
        <taxon>Agathobaculum</taxon>
    </lineage>
</organism>
<dbReference type="Proteomes" id="UP000606499">
    <property type="component" value="Unassembled WGS sequence"/>
</dbReference>
<dbReference type="GO" id="GO:0003677">
    <property type="term" value="F:DNA binding"/>
    <property type="evidence" value="ECO:0007669"/>
    <property type="project" value="InterPro"/>
</dbReference>
<dbReference type="InterPro" id="IPR010093">
    <property type="entry name" value="SinI_DNA-bd"/>
</dbReference>
<accession>A0A923LW37</accession>
<reference evidence="2" key="1">
    <citation type="submission" date="2020-08" db="EMBL/GenBank/DDBJ databases">
        <title>Genome public.</title>
        <authorList>
            <person name="Liu C."/>
            <person name="Sun Q."/>
        </authorList>
    </citation>
    <scope>NUCLEOTIDE SEQUENCE</scope>
    <source>
        <strain evidence="2">NSJ-28</strain>
    </source>
</reference>
<dbReference type="RefSeq" id="WP_082397180.1">
    <property type="nucleotide sequence ID" value="NZ_JACOPL010000007.1"/>
</dbReference>